<dbReference type="RefSeq" id="WP_342023661.1">
    <property type="nucleotide sequence ID" value="NZ_CP151657.1"/>
</dbReference>
<dbReference type="Proteomes" id="UP001448858">
    <property type="component" value="Chromosome"/>
</dbReference>
<evidence type="ECO:0000259" key="4">
    <source>
        <dbReference type="PROSITE" id="PS01124"/>
    </source>
</evidence>
<dbReference type="InterPro" id="IPR009057">
    <property type="entry name" value="Homeodomain-like_sf"/>
</dbReference>
<evidence type="ECO:0000313" key="6">
    <source>
        <dbReference type="Proteomes" id="UP001448858"/>
    </source>
</evidence>
<dbReference type="InterPro" id="IPR050204">
    <property type="entry name" value="AraC_XylS_family_regulators"/>
</dbReference>
<reference evidence="5 6" key="1">
    <citation type="submission" date="2024-04" db="EMBL/GenBank/DDBJ databases">
        <title>Arthrobacter sp. from Plains bison fecal sample.</title>
        <authorList>
            <person name="Ruzzini A."/>
        </authorList>
    </citation>
    <scope>NUCLEOTIDE SEQUENCE [LARGE SCALE GENOMIC DNA]</scope>
    <source>
        <strain evidence="5 6">EINP1</strain>
    </source>
</reference>
<keyword evidence="1" id="KW-0805">Transcription regulation</keyword>
<keyword evidence="6" id="KW-1185">Reference proteome</keyword>
<accession>A0ABZ2ZYV3</accession>
<evidence type="ECO:0000256" key="3">
    <source>
        <dbReference type="ARBA" id="ARBA00023163"/>
    </source>
</evidence>
<protein>
    <submittedName>
        <fullName evidence="5">AraC family transcriptional regulator</fullName>
    </submittedName>
</protein>
<dbReference type="EMBL" id="CP151657">
    <property type="protein sequence ID" value="WZP16014.1"/>
    <property type="molecule type" value="Genomic_DNA"/>
</dbReference>
<dbReference type="SUPFAM" id="SSF46689">
    <property type="entry name" value="Homeodomain-like"/>
    <property type="match status" value="2"/>
</dbReference>
<dbReference type="InterPro" id="IPR018062">
    <property type="entry name" value="HTH_AraC-typ_CS"/>
</dbReference>
<evidence type="ECO:0000256" key="1">
    <source>
        <dbReference type="ARBA" id="ARBA00023015"/>
    </source>
</evidence>
<keyword evidence="2" id="KW-0238">DNA-binding</keyword>
<evidence type="ECO:0000313" key="5">
    <source>
        <dbReference type="EMBL" id="WZP16014.1"/>
    </source>
</evidence>
<name>A0ABZ2ZYV3_9MICC</name>
<dbReference type="PROSITE" id="PS01124">
    <property type="entry name" value="HTH_ARAC_FAMILY_2"/>
    <property type="match status" value="1"/>
</dbReference>
<organism evidence="5 6">
    <name type="scientific">Arthrobacter citreus</name>
    <dbReference type="NCBI Taxonomy" id="1670"/>
    <lineage>
        <taxon>Bacteria</taxon>
        <taxon>Bacillati</taxon>
        <taxon>Actinomycetota</taxon>
        <taxon>Actinomycetes</taxon>
        <taxon>Micrococcales</taxon>
        <taxon>Micrococcaceae</taxon>
        <taxon>Arthrobacter</taxon>
    </lineage>
</organism>
<gene>
    <name evidence="5" type="ORF">AAE021_18050</name>
</gene>
<feature type="domain" description="HTH araC/xylS-type" evidence="4">
    <location>
        <begin position="216"/>
        <end position="317"/>
    </location>
</feature>
<dbReference type="Pfam" id="PF12833">
    <property type="entry name" value="HTH_18"/>
    <property type="match status" value="1"/>
</dbReference>
<proteinExistence type="predicted"/>
<dbReference type="InterPro" id="IPR018060">
    <property type="entry name" value="HTH_AraC"/>
</dbReference>
<dbReference type="PROSITE" id="PS00041">
    <property type="entry name" value="HTH_ARAC_FAMILY_1"/>
    <property type="match status" value="1"/>
</dbReference>
<dbReference type="PANTHER" id="PTHR46796">
    <property type="entry name" value="HTH-TYPE TRANSCRIPTIONAL ACTIVATOR RHAS-RELATED"/>
    <property type="match status" value="1"/>
</dbReference>
<dbReference type="Pfam" id="PF14525">
    <property type="entry name" value="AraC_binding_2"/>
    <property type="match status" value="1"/>
</dbReference>
<dbReference type="Gene3D" id="1.10.10.60">
    <property type="entry name" value="Homeodomain-like"/>
    <property type="match status" value="1"/>
</dbReference>
<keyword evidence="3" id="KW-0804">Transcription</keyword>
<dbReference type="PANTHER" id="PTHR46796:SF12">
    <property type="entry name" value="HTH-TYPE DNA-BINDING TRANSCRIPTIONAL ACTIVATOR EUTR"/>
    <property type="match status" value="1"/>
</dbReference>
<dbReference type="InterPro" id="IPR035418">
    <property type="entry name" value="AraC-bd_2"/>
</dbReference>
<sequence>MFDRHVIVSTDDPQVARSRVSETFCEHELQIGDASARFQLVHSGIALGDIGLHFMTYGARVRIAPASLLDFALVQIPLQGEAVDLIDGVRVNTHSRMGSIAGPGAELEMEWARGTTKLVLYIAKRTLEDAVFAMTGHPPEGEIRLSPEVDFTRPAHRSWFGLVRSLADGVQHDSPWTGNSLVAARIADAVLLGLVANHWQVPASQLHPSQEAAAVEAVVAMLEESPDRPWRMVDLARPANMSARALSSAFQKKMNTTPMGYLQYLRLQGAHRDLYSAMPGRITVTDVATRWGFAHLSRFAALYRSAFGELPSETLRR</sequence>
<dbReference type="SMART" id="SM00342">
    <property type="entry name" value="HTH_ARAC"/>
    <property type="match status" value="1"/>
</dbReference>
<evidence type="ECO:0000256" key="2">
    <source>
        <dbReference type="ARBA" id="ARBA00023125"/>
    </source>
</evidence>